<dbReference type="SMART" id="SM01005">
    <property type="entry name" value="Ala_racemase_C"/>
    <property type="match status" value="1"/>
</dbReference>
<dbReference type="OrthoDB" id="9813814at2"/>
<dbReference type="GO" id="GO:0030170">
    <property type="term" value="F:pyridoxal phosphate binding"/>
    <property type="evidence" value="ECO:0007669"/>
    <property type="project" value="UniProtKB-UniRule"/>
</dbReference>
<protein>
    <recommendedName>
        <fullName evidence="5">Alanine racemase</fullName>
        <ecNumber evidence="5">5.1.1.1</ecNumber>
    </recommendedName>
</protein>
<dbReference type="InterPro" id="IPR000821">
    <property type="entry name" value="Ala_racemase"/>
</dbReference>
<dbReference type="InterPro" id="IPR001608">
    <property type="entry name" value="Ala_racemase_N"/>
</dbReference>
<dbReference type="InterPro" id="IPR009006">
    <property type="entry name" value="Ala_racemase/Decarboxylase_C"/>
</dbReference>
<evidence type="ECO:0000256" key="3">
    <source>
        <dbReference type="ARBA" id="ARBA00022898"/>
    </source>
</evidence>
<evidence type="ECO:0000313" key="10">
    <source>
        <dbReference type="Proteomes" id="UP000189933"/>
    </source>
</evidence>
<name>A0A1T4M0M2_9FIRM</name>
<evidence type="ECO:0000256" key="1">
    <source>
        <dbReference type="ARBA" id="ARBA00000316"/>
    </source>
</evidence>
<dbReference type="GO" id="GO:0008784">
    <property type="term" value="F:alanine racemase activity"/>
    <property type="evidence" value="ECO:0007669"/>
    <property type="project" value="UniProtKB-UniRule"/>
</dbReference>
<dbReference type="UniPathway" id="UPA00042">
    <property type="reaction ID" value="UER00497"/>
</dbReference>
<dbReference type="PANTHER" id="PTHR30511:SF0">
    <property type="entry name" value="ALANINE RACEMASE, CATABOLIC-RELATED"/>
    <property type="match status" value="1"/>
</dbReference>
<dbReference type="InterPro" id="IPR029066">
    <property type="entry name" value="PLP-binding_barrel"/>
</dbReference>
<comment type="similarity">
    <text evidence="5">Belongs to the alanine racemase family.</text>
</comment>
<dbReference type="HAMAP" id="MF_01201">
    <property type="entry name" value="Ala_racemase"/>
    <property type="match status" value="1"/>
</dbReference>
<gene>
    <name evidence="9" type="ORF">SAMN02745885_00368</name>
</gene>
<dbReference type="FunFam" id="2.40.37.10:FF:000006">
    <property type="entry name" value="Alanine racemase"/>
    <property type="match status" value="1"/>
</dbReference>
<reference evidence="10" key="1">
    <citation type="submission" date="2017-02" db="EMBL/GenBank/DDBJ databases">
        <authorList>
            <person name="Varghese N."/>
            <person name="Submissions S."/>
        </authorList>
    </citation>
    <scope>NUCLEOTIDE SEQUENCE [LARGE SCALE GENOMIC DNA]</scope>
    <source>
        <strain evidence="10">DSM 16521</strain>
    </source>
</reference>
<feature type="binding site" evidence="5 7">
    <location>
        <position position="135"/>
    </location>
    <ligand>
        <name>substrate</name>
    </ligand>
</feature>
<evidence type="ECO:0000259" key="8">
    <source>
        <dbReference type="SMART" id="SM01005"/>
    </source>
</evidence>
<organism evidence="9 10">
    <name type="scientific">Carboxydocella sporoproducens DSM 16521</name>
    <dbReference type="NCBI Taxonomy" id="1121270"/>
    <lineage>
        <taxon>Bacteria</taxon>
        <taxon>Bacillati</taxon>
        <taxon>Bacillota</taxon>
        <taxon>Clostridia</taxon>
        <taxon>Eubacteriales</taxon>
        <taxon>Clostridiales Family XVI. Incertae Sedis</taxon>
        <taxon>Carboxydocella</taxon>
    </lineage>
</organism>
<feature type="active site" description="Proton acceptor; specific for L-alanine" evidence="5">
    <location>
        <position position="267"/>
    </location>
</feature>
<dbReference type="GO" id="GO:0030632">
    <property type="term" value="P:D-alanine biosynthetic process"/>
    <property type="evidence" value="ECO:0007669"/>
    <property type="project" value="UniProtKB-UniRule"/>
</dbReference>
<feature type="active site" description="Proton acceptor; specific for D-alanine" evidence="5">
    <location>
        <position position="37"/>
    </location>
</feature>
<evidence type="ECO:0000256" key="6">
    <source>
        <dbReference type="PIRSR" id="PIRSR600821-50"/>
    </source>
</evidence>
<dbReference type="InterPro" id="IPR020622">
    <property type="entry name" value="Ala_racemase_pyridoxalP-BS"/>
</dbReference>
<proteinExistence type="inferred from homology"/>
<dbReference type="NCBIfam" id="TIGR00492">
    <property type="entry name" value="alr"/>
    <property type="match status" value="1"/>
</dbReference>
<evidence type="ECO:0000313" key="9">
    <source>
        <dbReference type="EMBL" id="SJZ60437.1"/>
    </source>
</evidence>
<evidence type="ECO:0000256" key="2">
    <source>
        <dbReference type="ARBA" id="ARBA00001933"/>
    </source>
</evidence>
<evidence type="ECO:0000256" key="5">
    <source>
        <dbReference type="HAMAP-Rule" id="MF_01201"/>
    </source>
</evidence>
<dbReference type="Gene3D" id="2.40.37.10">
    <property type="entry name" value="Lyase, Ornithine Decarboxylase, Chain A, domain 1"/>
    <property type="match status" value="1"/>
</dbReference>
<dbReference type="PANTHER" id="PTHR30511">
    <property type="entry name" value="ALANINE RACEMASE"/>
    <property type="match status" value="1"/>
</dbReference>
<dbReference type="Pfam" id="PF00842">
    <property type="entry name" value="Ala_racemase_C"/>
    <property type="match status" value="1"/>
</dbReference>
<feature type="modified residue" description="N6-(pyridoxal phosphate)lysine" evidence="5 6">
    <location>
        <position position="37"/>
    </location>
</feature>
<keyword evidence="10" id="KW-1185">Reference proteome</keyword>
<dbReference type="Proteomes" id="UP000189933">
    <property type="component" value="Unassembled WGS sequence"/>
</dbReference>
<dbReference type="Pfam" id="PF01168">
    <property type="entry name" value="Ala_racemase_N"/>
    <property type="match status" value="1"/>
</dbReference>
<dbReference type="FunFam" id="3.20.20.10:FF:000002">
    <property type="entry name" value="Alanine racemase"/>
    <property type="match status" value="1"/>
</dbReference>
<dbReference type="EC" id="5.1.1.1" evidence="5"/>
<dbReference type="SUPFAM" id="SSF50621">
    <property type="entry name" value="Alanine racemase C-terminal domain-like"/>
    <property type="match status" value="1"/>
</dbReference>
<dbReference type="GO" id="GO:0009252">
    <property type="term" value="P:peptidoglycan biosynthetic process"/>
    <property type="evidence" value="ECO:0007669"/>
    <property type="project" value="TreeGrafter"/>
</dbReference>
<comment type="cofactor">
    <cofactor evidence="2 5 6">
        <name>pyridoxal 5'-phosphate</name>
        <dbReference type="ChEBI" id="CHEBI:597326"/>
    </cofactor>
</comment>
<dbReference type="InterPro" id="IPR011079">
    <property type="entry name" value="Ala_racemase_C"/>
</dbReference>
<accession>A0A1T4M0M2</accession>
<dbReference type="EMBL" id="FUXM01000003">
    <property type="protein sequence ID" value="SJZ60437.1"/>
    <property type="molecule type" value="Genomic_DNA"/>
</dbReference>
<dbReference type="AlphaFoldDB" id="A0A1T4M0M2"/>
<comment type="catalytic activity">
    <reaction evidence="1 5">
        <text>L-alanine = D-alanine</text>
        <dbReference type="Rhea" id="RHEA:20249"/>
        <dbReference type="ChEBI" id="CHEBI:57416"/>
        <dbReference type="ChEBI" id="CHEBI:57972"/>
        <dbReference type="EC" id="5.1.1.1"/>
    </reaction>
</comment>
<comment type="function">
    <text evidence="5">Catalyzes the interconversion of L-alanine and D-alanine. May also act on other amino acids.</text>
</comment>
<keyword evidence="3 5" id="KW-0663">Pyridoxal phosphate</keyword>
<dbReference type="CDD" id="cd00430">
    <property type="entry name" value="PLPDE_III_AR"/>
    <property type="match status" value="1"/>
</dbReference>
<sequence length="374" mass="41116">MHCRPVWAEIDLGAIGHNVRELRRVTQPRARLMAIVKANAYGHGAVEVARVALANGAERLGVALLQEAIELRRAAFGVPILILGYTPPDGALDVVKYNLTQTVFDYQGAEALSWAAVQLRKTAKIHLKLDTGMGRLGFVTTNPRSLEEILRIARLPGLEIEGIYTHFASSDSKDKTSALRQLELFRNFVDQLEKLGLEIPLKHTANSGAILDMPSAHLDLVRAGIALYGLYPSDEVKKEKVALRPAMTLKARIAYVKEVGPGSGISYGSTYVTSGWERIATIPLGYADGYNRRLSNRAEVLIKGQRCPVVGRVCMDQFMVRVSHLEQVTAGEEVVLFGRQGQAELPVDELASMLDTINYELVCAVSSRVPRIYV</sequence>
<dbReference type="PROSITE" id="PS00395">
    <property type="entry name" value="ALANINE_RACEMASE"/>
    <property type="match status" value="1"/>
</dbReference>
<evidence type="ECO:0000256" key="4">
    <source>
        <dbReference type="ARBA" id="ARBA00023235"/>
    </source>
</evidence>
<keyword evidence="4 5" id="KW-0413">Isomerase</keyword>
<dbReference type="Gene3D" id="3.20.20.10">
    <property type="entry name" value="Alanine racemase"/>
    <property type="match status" value="1"/>
</dbReference>
<dbReference type="SUPFAM" id="SSF51419">
    <property type="entry name" value="PLP-binding barrel"/>
    <property type="match status" value="1"/>
</dbReference>
<feature type="domain" description="Alanine racemase C-terminal" evidence="8">
    <location>
        <begin position="246"/>
        <end position="374"/>
    </location>
</feature>
<comment type="pathway">
    <text evidence="5">Amino-acid biosynthesis; D-alanine biosynthesis; D-alanine from L-alanine: step 1/1.</text>
</comment>
<dbReference type="PRINTS" id="PR00992">
    <property type="entry name" value="ALARACEMASE"/>
</dbReference>
<evidence type="ECO:0000256" key="7">
    <source>
        <dbReference type="PIRSR" id="PIRSR600821-52"/>
    </source>
</evidence>
<dbReference type="RefSeq" id="WP_078664523.1">
    <property type="nucleotide sequence ID" value="NZ_FUXM01000003.1"/>
</dbReference>
<feature type="binding site" evidence="5 7">
    <location>
        <position position="315"/>
    </location>
    <ligand>
        <name>substrate</name>
    </ligand>
</feature>
<dbReference type="GO" id="GO:0005829">
    <property type="term" value="C:cytosol"/>
    <property type="evidence" value="ECO:0007669"/>
    <property type="project" value="TreeGrafter"/>
</dbReference>